<dbReference type="AlphaFoldDB" id="A0A3B3DT61"/>
<name>A0A3B3DT61_ORYME</name>
<reference evidence="1" key="2">
    <citation type="submission" date="2025-09" db="UniProtKB">
        <authorList>
            <consortium name="Ensembl"/>
        </authorList>
    </citation>
    <scope>IDENTIFICATION</scope>
</reference>
<organism evidence="1 2">
    <name type="scientific">Oryzias melastigma</name>
    <name type="common">Marine medaka</name>
    <dbReference type="NCBI Taxonomy" id="30732"/>
    <lineage>
        <taxon>Eukaryota</taxon>
        <taxon>Metazoa</taxon>
        <taxon>Chordata</taxon>
        <taxon>Craniata</taxon>
        <taxon>Vertebrata</taxon>
        <taxon>Euteleostomi</taxon>
        <taxon>Actinopterygii</taxon>
        <taxon>Neopterygii</taxon>
        <taxon>Teleostei</taxon>
        <taxon>Neoteleostei</taxon>
        <taxon>Acanthomorphata</taxon>
        <taxon>Ovalentaria</taxon>
        <taxon>Atherinomorphae</taxon>
        <taxon>Beloniformes</taxon>
        <taxon>Adrianichthyidae</taxon>
        <taxon>Oryziinae</taxon>
        <taxon>Oryzias</taxon>
    </lineage>
</organism>
<proteinExistence type="predicted"/>
<dbReference type="OMA" id="CWGKAQT"/>
<reference evidence="1" key="1">
    <citation type="submission" date="2025-08" db="UniProtKB">
        <authorList>
            <consortium name="Ensembl"/>
        </authorList>
    </citation>
    <scope>IDENTIFICATION</scope>
</reference>
<evidence type="ECO:0000313" key="2">
    <source>
        <dbReference type="Proteomes" id="UP000261560"/>
    </source>
</evidence>
<dbReference type="GeneTree" id="ENSGT01150000287383"/>
<evidence type="ECO:0000313" key="1">
    <source>
        <dbReference type="Ensembl" id="ENSOMEP00000033116.1"/>
    </source>
</evidence>
<protein>
    <submittedName>
        <fullName evidence="1">Uncharacterized protein</fullName>
    </submittedName>
</protein>
<dbReference type="Ensembl" id="ENSOMET00000025922.1">
    <property type="protein sequence ID" value="ENSOMEP00000033116.1"/>
    <property type="gene ID" value="ENSOMEG00000018914.1"/>
</dbReference>
<accession>A0A3B3DT61</accession>
<sequence length="161" mass="18325">MTEDHGLSDGDGSVDVTESLKLLLLAVTQHIILFDGVQSLLLPLQFDDVGLRNDALSKVPDRLLERSRKQQHLANKHFDLLWIYKLELAAPVQHGTGNNIFTDEGLTFISSNGINQFDFRVIFAHLLDHFASLQRQLISGRHTQTLKRNGRFLLLYFSFHC</sequence>
<dbReference type="PaxDb" id="30732-ENSOMEP00000033116"/>
<dbReference type="Proteomes" id="UP000261560">
    <property type="component" value="Unplaced"/>
</dbReference>
<keyword evidence="2" id="KW-1185">Reference proteome</keyword>
<dbReference type="STRING" id="30732.ENSOMEP00000033116"/>